<dbReference type="Proteomes" id="UP000722989">
    <property type="component" value="Unassembled WGS sequence"/>
</dbReference>
<protein>
    <submittedName>
        <fullName evidence="3">SDR family oxidoreductase</fullName>
    </submittedName>
</protein>
<dbReference type="InterPro" id="IPR036291">
    <property type="entry name" value="NAD(P)-bd_dom_sf"/>
</dbReference>
<evidence type="ECO:0000313" key="4">
    <source>
        <dbReference type="Proteomes" id="UP000722989"/>
    </source>
</evidence>
<sequence>MTRTLGPSAVVLGARRIGAAIVDRLITDGWRVTAVARSEETVQAARTRGARAVRADVTDPDALSAVLAAATDEYAGLDLIVNAAAGPVPPGPFGGGPIADADLPAFRRWAVAVAERTFVFLNAGAVALRRTGGGALIQLTGGSSVRAQAGRGPWAAGAFATRALTQAAALELRDAGIHVALLIVDGAIGPHTAIDQHNAIDQHTALDVELPEIAAAVAYLATPGEVRRVHELRLGRR</sequence>
<dbReference type="SUPFAM" id="SSF51735">
    <property type="entry name" value="NAD(P)-binding Rossmann-fold domains"/>
    <property type="match status" value="1"/>
</dbReference>
<name>A0ABX0Y7F4_9ACTN</name>
<evidence type="ECO:0000256" key="1">
    <source>
        <dbReference type="ARBA" id="ARBA00006484"/>
    </source>
</evidence>
<dbReference type="CDD" id="cd05233">
    <property type="entry name" value="SDR_c"/>
    <property type="match status" value="1"/>
</dbReference>
<dbReference type="PRINTS" id="PR00081">
    <property type="entry name" value="GDHRDH"/>
</dbReference>
<accession>A0ABX0Y7F4</accession>
<comment type="similarity">
    <text evidence="1">Belongs to the short-chain dehydrogenases/reductases (SDR) family.</text>
</comment>
<dbReference type="PANTHER" id="PTHR43669">
    <property type="entry name" value="5-KETO-D-GLUCONATE 5-REDUCTASE"/>
    <property type="match status" value="1"/>
</dbReference>
<dbReference type="Pfam" id="PF00106">
    <property type="entry name" value="adh_short"/>
    <property type="match status" value="1"/>
</dbReference>
<comment type="caution">
    <text evidence="3">The sequence shown here is derived from an EMBL/GenBank/DDBJ whole genome shotgun (WGS) entry which is preliminary data.</text>
</comment>
<reference evidence="3 4" key="1">
    <citation type="submission" date="2020-03" db="EMBL/GenBank/DDBJ databases">
        <title>WGS of the type strain of Planosporangium spp.</title>
        <authorList>
            <person name="Thawai C."/>
        </authorList>
    </citation>
    <scope>NUCLEOTIDE SEQUENCE [LARGE SCALE GENOMIC DNA]</scope>
    <source>
        <strain evidence="3 4">TBRC 5610</strain>
    </source>
</reference>
<proteinExistence type="inferred from homology"/>
<keyword evidence="4" id="KW-1185">Reference proteome</keyword>
<organism evidence="3 4">
    <name type="scientific">Planosporangium thailandense</name>
    <dbReference type="NCBI Taxonomy" id="765197"/>
    <lineage>
        <taxon>Bacteria</taxon>
        <taxon>Bacillati</taxon>
        <taxon>Actinomycetota</taxon>
        <taxon>Actinomycetes</taxon>
        <taxon>Micromonosporales</taxon>
        <taxon>Micromonosporaceae</taxon>
        <taxon>Planosporangium</taxon>
    </lineage>
</organism>
<dbReference type="Gene3D" id="3.40.50.720">
    <property type="entry name" value="NAD(P)-binding Rossmann-like Domain"/>
    <property type="match status" value="1"/>
</dbReference>
<dbReference type="PANTHER" id="PTHR43669:SF3">
    <property type="entry name" value="ALCOHOL DEHYDROGENASE, PUTATIVE (AFU_ORTHOLOGUE AFUA_3G03445)-RELATED"/>
    <property type="match status" value="1"/>
</dbReference>
<gene>
    <name evidence="3" type="ORF">HC031_30680</name>
</gene>
<evidence type="ECO:0000256" key="2">
    <source>
        <dbReference type="ARBA" id="ARBA00023002"/>
    </source>
</evidence>
<dbReference type="InterPro" id="IPR002347">
    <property type="entry name" value="SDR_fam"/>
</dbReference>
<dbReference type="RefSeq" id="WP_167928951.1">
    <property type="nucleotide sequence ID" value="NZ_JAATVY010000043.1"/>
</dbReference>
<evidence type="ECO:0000313" key="3">
    <source>
        <dbReference type="EMBL" id="NJC74047.1"/>
    </source>
</evidence>
<dbReference type="EMBL" id="JAATVY010000043">
    <property type="protein sequence ID" value="NJC74047.1"/>
    <property type="molecule type" value="Genomic_DNA"/>
</dbReference>
<keyword evidence="2" id="KW-0560">Oxidoreductase</keyword>